<dbReference type="EMBL" id="JAPEIS010000014">
    <property type="protein sequence ID" value="KAJ8060020.1"/>
    <property type="molecule type" value="Genomic_DNA"/>
</dbReference>
<dbReference type="SUPFAM" id="SSF75304">
    <property type="entry name" value="Amidase signature (AS) enzymes"/>
    <property type="match status" value="1"/>
</dbReference>
<evidence type="ECO:0008006" key="3">
    <source>
        <dbReference type="Google" id="ProtNLM"/>
    </source>
</evidence>
<evidence type="ECO:0000313" key="1">
    <source>
        <dbReference type="EMBL" id="KAJ8060020.1"/>
    </source>
</evidence>
<organism evidence="1 2">
    <name type="scientific">Sclerotinia nivalis</name>
    <dbReference type="NCBI Taxonomy" id="352851"/>
    <lineage>
        <taxon>Eukaryota</taxon>
        <taxon>Fungi</taxon>
        <taxon>Dikarya</taxon>
        <taxon>Ascomycota</taxon>
        <taxon>Pezizomycotina</taxon>
        <taxon>Leotiomycetes</taxon>
        <taxon>Helotiales</taxon>
        <taxon>Sclerotiniaceae</taxon>
        <taxon>Sclerotinia</taxon>
    </lineage>
</organism>
<protein>
    <recommendedName>
        <fullName evidence="3">Amidase domain-containing protein</fullName>
    </recommendedName>
</protein>
<proteinExistence type="predicted"/>
<sequence length="149" mass="16550">MSFQVISRDFSGRQYTAEDYHTKWLTGKLTILALYVSTVPAAAEKFTARYAAGEPLGLLDATAIKDVSDVTGYRMTFGRAANEELFPISKTTTWPIQKLEECGAITLGKTNVYEYGTTLQALISSEERLEFHIPRTITQVALHLAQPTL</sequence>
<dbReference type="InterPro" id="IPR036928">
    <property type="entry name" value="AS_sf"/>
</dbReference>
<comment type="caution">
    <text evidence="1">The sequence shown here is derived from an EMBL/GenBank/DDBJ whole genome shotgun (WGS) entry which is preliminary data.</text>
</comment>
<evidence type="ECO:0000313" key="2">
    <source>
        <dbReference type="Proteomes" id="UP001152300"/>
    </source>
</evidence>
<gene>
    <name evidence="1" type="ORF">OCU04_011631</name>
</gene>
<reference evidence="1" key="1">
    <citation type="submission" date="2022-11" db="EMBL/GenBank/DDBJ databases">
        <title>Genome Resource of Sclerotinia nivalis Strain SnTB1, a Plant Pathogen Isolated from American Ginseng.</title>
        <authorList>
            <person name="Fan S."/>
        </authorList>
    </citation>
    <scope>NUCLEOTIDE SEQUENCE</scope>
    <source>
        <strain evidence="1">SnTB1</strain>
    </source>
</reference>
<name>A0A9X0ABY6_9HELO</name>
<dbReference type="Proteomes" id="UP001152300">
    <property type="component" value="Unassembled WGS sequence"/>
</dbReference>
<accession>A0A9X0ABY6</accession>
<dbReference type="AlphaFoldDB" id="A0A9X0ABY6"/>
<dbReference type="OrthoDB" id="421993at2759"/>
<keyword evidence="2" id="KW-1185">Reference proteome</keyword>
<dbReference type="Gene3D" id="3.90.1300.10">
    <property type="entry name" value="Amidase signature (AS) domain"/>
    <property type="match status" value="1"/>
</dbReference>